<dbReference type="RefSeq" id="WP_148567045.1">
    <property type="nucleotide sequence ID" value="NZ_RXYA01000007.1"/>
</dbReference>
<dbReference type="OrthoDB" id="154708at2"/>
<comment type="caution">
    <text evidence="2">The sequence shown here is derived from an EMBL/GenBank/DDBJ whole genome shotgun (WGS) entry which is preliminary data.</text>
</comment>
<dbReference type="Pfam" id="PF00805">
    <property type="entry name" value="Pentapeptide"/>
    <property type="match status" value="1"/>
</dbReference>
<protein>
    <submittedName>
        <fullName evidence="2">Pentapeptide repeat-containing protein</fullName>
    </submittedName>
</protein>
<evidence type="ECO:0000313" key="3">
    <source>
        <dbReference type="Proteomes" id="UP000616595"/>
    </source>
</evidence>
<feature type="region of interest" description="Disordered" evidence="1">
    <location>
        <begin position="261"/>
        <end position="280"/>
    </location>
</feature>
<dbReference type="InterPro" id="IPR001646">
    <property type="entry name" value="5peptide_repeat"/>
</dbReference>
<accession>A0A923I017</accession>
<name>A0A923I017_9FIRM</name>
<proteinExistence type="predicted"/>
<dbReference type="Gene3D" id="2.160.20.80">
    <property type="entry name" value="E3 ubiquitin-protein ligase SopA"/>
    <property type="match status" value="1"/>
</dbReference>
<organism evidence="2 3">
    <name type="scientific">Acetobacterium paludosum</name>
    <dbReference type="NCBI Taxonomy" id="52693"/>
    <lineage>
        <taxon>Bacteria</taxon>
        <taxon>Bacillati</taxon>
        <taxon>Bacillota</taxon>
        <taxon>Clostridia</taxon>
        <taxon>Eubacteriales</taxon>
        <taxon>Eubacteriaceae</taxon>
        <taxon>Acetobacterium</taxon>
    </lineage>
</organism>
<dbReference type="EMBL" id="WJBD01000025">
    <property type="protein sequence ID" value="MBC3889764.1"/>
    <property type="molecule type" value="Genomic_DNA"/>
</dbReference>
<evidence type="ECO:0000256" key="1">
    <source>
        <dbReference type="SAM" id="MobiDB-lite"/>
    </source>
</evidence>
<gene>
    <name evidence="2" type="ORF">GH810_15780</name>
</gene>
<dbReference type="AlphaFoldDB" id="A0A923I017"/>
<evidence type="ECO:0000313" key="2">
    <source>
        <dbReference type="EMBL" id="MBC3889764.1"/>
    </source>
</evidence>
<reference evidence="2" key="1">
    <citation type="submission" date="2019-10" db="EMBL/GenBank/DDBJ databases">
        <authorList>
            <person name="Ross D.E."/>
            <person name="Gulliver D."/>
        </authorList>
    </citation>
    <scope>NUCLEOTIDE SEQUENCE</scope>
    <source>
        <strain evidence="2">DER-2019</strain>
    </source>
</reference>
<sequence>MIKTVDPRQTELRADCEKCFGFCCVALYFSASEGFPTDKDANTPCINLKEDFTCKVHKDLIRNGLKGCTAYDCLGAGQKVAQHTFHGLDWRQLPESAIKMFKSFLIMRQLHEILWYLAEAFALQEEPIIKEKIGLLLEKTENLTLLEVDALLKVDVDEHRNEVKRFLQNMSDRARKQARIGKHKYSKNIKSHQCDYFGVNLKDFDLIGADLKGACLIAANLKDQDLNGANFIGADLRDADISGANLKNSLFLTQGQINSAKGDSNTKLPKMLRTPDHWRK</sequence>
<dbReference type="Proteomes" id="UP000616595">
    <property type="component" value="Unassembled WGS sequence"/>
</dbReference>
<dbReference type="SUPFAM" id="SSF141571">
    <property type="entry name" value="Pentapeptide repeat-like"/>
    <property type="match status" value="1"/>
</dbReference>
<keyword evidence="3" id="KW-1185">Reference proteome</keyword>
<reference evidence="2" key="2">
    <citation type="submission" date="2020-10" db="EMBL/GenBank/DDBJ databases">
        <title>Comparative genomics of the Acetobacterium genus.</title>
        <authorList>
            <person name="Marshall C."/>
            <person name="May H."/>
            <person name="Norman S."/>
        </authorList>
    </citation>
    <scope>NUCLEOTIDE SEQUENCE</scope>
    <source>
        <strain evidence="2">DER-2019</strain>
    </source>
</reference>